<dbReference type="InterPro" id="IPR043151">
    <property type="entry name" value="BAH_sf"/>
</dbReference>
<feature type="transmembrane region" description="Helical" evidence="1">
    <location>
        <begin position="167"/>
        <end position="184"/>
    </location>
</feature>
<dbReference type="GO" id="GO:0003723">
    <property type="term" value="F:RNA binding"/>
    <property type="evidence" value="ECO:0007669"/>
    <property type="project" value="TreeGrafter"/>
</dbReference>
<organism evidence="3 4">
    <name type="scientific">Punica granatum</name>
    <name type="common">Pomegranate</name>
    <dbReference type="NCBI Taxonomy" id="22663"/>
    <lineage>
        <taxon>Eukaryota</taxon>
        <taxon>Viridiplantae</taxon>
        <taxon>Streptophyta</taxon>
        <taxon>Embryophyta</taxon>
        <taxon>Tracheophyta</taxon>
        <taxon>Spermatophyta</taxon>
        <taxon>Magnoliopsida</taxon>
        <taxon>eudicotyledons</taxon>
        <taxon>Gunneridae</taxon>
        <taxon>Pentapetalae</taxon>
        <taxon>rosids</taxon>
        <taxon>malvids</taxon>
        <taxon>Myrtales</taxon>
        <taxon>Lythraceae</taxon>
        <taxon>Punica</taxon>
    </lineage>
</organism>
<evidence type="ECO:0000313" key="4">
    <source>
        <dbReference type="Proteomes" id="UP000233551"/>
    </source>
</evidence>
<dbReference type="EMBL" id="PGOL01001537">
    <property type="protein sequence ID" value="PKI57017.1"/>
    <property type="molecule type" value="Genomic_DNA"/>
</dbReference>
<keyword evidence="1" id="KW-0812">Transmembrane</keyword>
<dbReference type="PANTHER" id="PTHR47073">
    <property type="entry name" value="PROTEIN ANTI-SILENCING 1"/>
    <property type="match status" value="1"/>
</dbReference>
<dbReference type="SMART" id="SM00439">
    <property type="entry name" value="BAH"/>
    <property type="match status" value="1"/>
</dbReference>
<evidence type="ECO:0000256" key="1">
    <source>
        <dbReference type="SAM" id="Phobius"/>
    </source>
</evidence>
<keyword evidence="1" id="KW-1133">Transmembrane helix</keyword>
<dbReference type="Pfam" id="PF01426">
    <property type="entry name" value="BAH"/>
    <property type="match status" value="1"/>
</dbReference>
<dbReference type="Proteomes" id="UP000233551">
    <property type="component" value="Unassembled WGS sequence"/>
</dbReference>
<comment type="caution">
    <text evidence="3">The sequence shown here is derived from an EMBL/GenBank/DDBJ whole genome shotgun (WGS) entry which is preliminary data.</text>
</comment>
<dbReference type="STRING" id="22663.A0A2I0JLB0"/>
<keyword evidence="4" id="KW-1185">Reference proteome</keyword>
<dbReference type="FunFam" id="2.30.30.490:FF:000017">
    <property type="entry name" value="Bromo-adjacent homology (BAH) domain-containing protein"/>
    <property type="match status" value="1"/>
</dbReference>
<keyword evidence="1" id="KW-0472">Membrane</keyword>
<name>A0A2I0JLB0_PUNGR</name>
<feature type="domain" description="BAH" evidence="2">
    <location>
        <begin position="38"/>
        <end position="163"/>
    </location>
</feature>
<dbReference type="InterPro" id="IPR001025">
    <property type="entry name" value="BAH_dom"/>
</dbReference>
<evidence type="ECO:0000259" key="2">
    <source>
        <dbReference type="PROSITE" id="PS51038"/>
    </source>
</evidence>
<dbReference type="GO" id="GO:0003682">
    <property type="term" value="F:chromatin binding"/>
    <property type="evidence" value="ECO:0007669"/>
    <property type="project" value="InterPro"/>
</dbReference>
<protein>
    <recommendedName>
        <fullName evidence="2">BAH domain-containing protein</fullName>
    </recommendedName>
</protein>
<sequence length="185" mass="21386">MGEADQSEKLEFKWCKKRGVGGKNKEVQFYESFNFDGVEYTLYDSVYLYKESEPEPFIGKLIKIWENPDKSKRVKVLWFFRPCEIQNYLGAERVPENELFLASGEGKGLANVNPLEAIAGKCNVICISKDERNSQPSDEELHMAEFVFSRTFDVGQLKISDEINDRIAGIEGIIYLSFFFIYIYI</sequence>
<gene>
    <name evidence="3" type="ORF">CRG98_022521</name>
</gene>
<dbReference type="PROSITE" id="PS51038">
    <property type="entry name" value="BAH"/>
    <property type="match status" value="1"/>
</dbReference>
<reference evidence="3 4" key="1">
    <citation type="submission" date="2017-11" db="EMBL/GenBank/DDBJ databases">
        <title>De-novo sequencing of pomegranate (Punica granatum L.) genome.</title>
        <authorList>
            <person name="Akparov Z."/>
            <person name="Amiraslanov A."/>
            <person name="Hajiyeva S."/>
            <person name="Abbasov M."/>
            <person name="Kaur K."/>
            <person name="Hamwieh A."/>
            <person name="Solovyev V."/>
            <person name="Salamov A."/>
            <person name="Braich B."/>
            <person name="Kosarev P."/>
            <person name="Mahmoud A."/>
            <person name="Hajiyev E."/>
            <person name="Babayeva S."/>
            <person name="Izzatullayeva V."/>
            <person name="Mammadov A."/>
            <person name="Mammadov A."/>
            <person name="Sharifova S."/>
            <person name="Ojaghi J."/>
            <person name="Eynullazada K."/>
            <person name="Bayramov B."/>
            <person name="Abdulazimova A."/>
            <person name="Shahmuradov I."/>
        </authorList>
    </citation>
    <scope>NUCLEOTIDE SEQUENCE [LARGE SCALE GENOMIC DNA]</scope>
    <source>
        <strain evidence="4">cv. AG2017</strain>
        <tissue evidence="3">Leaf</tissue>
    </source>
</reference>
<accession>A0A2I0JLB0</accession>
<evidence type="ECO:0000313" key="3">
    <source>
        <dbReference type="EMBL" id="PKI57017.1"/>
    </source>
</evidence>
<dbReference type="Gene3D" id="2.30.30.490">
    <property type="match status" value="1"/>
</dbReference>
<dbReference type="PANTHER" id="PTHR47073:SF2">
    <property type="entry name" value="PROTEIN ANTI-SILENCING 1"/>
    <property type="match status" value="1"/>
</dbReference>
<proteinExistence type="predicted"/>
<dbReference type="AlphaFoldDB" id="A0A2I0JLB0"/>